<sequence length="111" mass="11656">MNRFLGLATEPFKVAARLTEPFPISGPMSGHGGARKYAGEERPSEVLTGKQFFGVRMLNVEARPDGSLAGTPVTGRPGSPATLSANALFMLESGQGASRPAAGDVVWVELR</sequence>
<dbReference type="EMBL" id="PPTO01000015">
    <property type="protein sequence ID" value="RDB56405.1"/>
    <property type="molecule type" value="Genomic_DNA"/>
</dbReference>
<evidence type="ECO:0000313" key="1">
    <source>
        <dbReference type="EMBL" id="RDB56405.1"/>
    </source>
</evidence>
<evidence type="ECO:0000313" key="2">
    <source>
        <dbReference type="Proteomes" id="UP000253975"/>
    </source>
</evidence>
<gene>
    <name evidence="1" type="ORF">C1881_08625</name>
</gene>
<accession>A0A369LE35</accession>
<dbReference type="Proteomes" id="UP000253975">
    <property type="component" value="Unassembled WGS sequence"/>
</dbReference>
<reference evidence="1 2" key="1">
    <citation type="journal article" date="2018" name="Elife">
        <title>Discovery and characterization of a prevalent human gut bacterial enzyme sufficient for the inactivation of a family of plant toxins.</title>
        <authorList>
            <person name="Koppel N."/>
            <person name="Bisanz J.E."/>
            <person name="Pandelia M.E."/>
            <person name="Turnbaugh P.J."/>
            <person name="Balskus E.P."/>
        </authorList>
    </citation>
    <scope>NUCLEOTIDE SEQUENCE [LARGE SCALE GENOMIC DNA]</scope>
    <source>
        <strain evidence="1 2">OB21 GAM31</strain>
    </source>
</reference>
<protein>
    <recommendedName>
        <fullName evidence="3">MoeA C-terminal domain-containing protein</fullName>
    </recommendedName>
</protein>
<proteinExistence type="predicted"/>
<comment type="caution">
    <text evidence="1">The sequence shown here is derived from an EMBL/GenBank/DDBJ whole genome shotgun (WGS) entry which is preliminary data.</text>
</comment>
<evidence type="ECO:0008006" key="3">
    <source>
        <dbReference type="Google" id="ProtNLM"/>
    </source>
</evidence>
<dbReference type="AlphaFoldDB" id="A0A369LE35"/>
<organism evidence="1 2">
    <name type="scientific">Slackia isoflavoniconvertens</name>
    <dbReference type="NCBI Taxonomy" id="572010"/>
    <lineage>
        <taxon>Bacteria</taxon>
        <taxon>Bacillati</taxon>
        <taxon>Actinomycetota</taxon>
        <taxon>Coriobacteriia</taxon>
        <taxon>Eggerthellales</taxon>
        <taxon>Eggerthellaceae</taxon>
        <taxon>Slackia</taxon>
    </lineage>
</organism>
<name>A0A369LE35_9ACTN</name>